<dbReference type="InterPro" id="IPR036913">
    <property type="entry name" value="YegP-like_sf"/>
</dbReference>
<gene>
    <name evidence="2" type="ORF">J7I43_12255</name>
</gene>
<dbReference type="PANTHER" id="PTHR40606">
    <property type="match status" value="1"/>
</dbReference>
<sequence>MGKFVIAKGPSGAFYFTLKAGNGEKILTSEHYTTKDKCLQGIASVKTNAAIDRQYEDHTSKDGRYYFVLKGGTEVIGTSEMYNSTGGREKGKVSVKANAPDAVIEEA</sequence>
<comment type="caution">
    <text evidence="2">The sequence shown here is derived from an EMBL/GenBank/DDBJ whole genome shotgun (WGS) entry which is preliminary data.</text>
</comment>
<evidence type="ECO:0000259" key="1">
    <source>
        <dbReference type="Pfam" id="PF07411"/>
    </source>
</evidence>
<dbReference type="Pfam" id="PF07411">
    <property type="entry name" value="DUF1508"/>
    <property type="match status" value="2"/>
</dbReference>
<dbReference type="SUPFAM" id="SSF160113">
    <property type="entry name" value="YegP-like"/>
    <property type="match status" value="2"/>
</dbReference>
<dbReference type="EMBL" id="JAGHKP010000002">
    <property type="protein sequence ID" value="MBO9152991.1"/>
    <property type="molecule type" value="Genomic_DNA"/>
</dbReference>
<accession>A0ABS3YE73</accession>
<organism evidence="2 3">
    <name type="scientific">Chitinophaga chungangae</name>
    <dbReference type="NCBI Taxonomy" id="2821488"/>
    <lineage>
        <taxon>Bacteria</taxon>
        <taxon>Pseudomonadati</taxon>
        <taxon>Bacteroidota</taxon>
        <taxon>Chitinophagia</taxon>
        <taxon>Chitinophagales</taxon>
        <taxon>Chitinophagaceae</taxon>
        <taxon>Chitinophaga</taxon>
    </lineage>
</organism>
<dbReference type="InterPro" id="IPR051141">
    <property type="entry name" value="UPF0339_domain"/>
</dbReference>
<dbReference type="InterPro" id="IPR010879">
    <property type="entry name" value="DUF1508"/>
</dbReference>
<protein>
    <submittedName>
        <fullName evidence="2">YegP family protein</fullName>
    </submittedName>
</protein>
<dbReference type="Gene3D" id="2.30.29.80">
    <property type="match status" value="1"/>
</dbReference>
<dbReference type="Proteomes" id="UP000679126">
    <property type="component" value="Unassembled WGS sequence"/>
</dbReference>
<evidence type="ECO:0000313" key="3">
    <source>
        <dbReference type="Proteomes" id="UP000679126"/>
    </source>
</evidence>
<dbReference type="RefSeq" id="WP_209145968.1">
    <property type="nucleotide sequence ID" value="NZ_JAGHKP010000002.1"/>
</dbReference>
<name>A0ABS3YE73_9BACT</name>
<feature type="domain" description="DUF1508" evidence="1">
    <location>
        <begin position="61"/>
        <end position="106"/>
    </location>
</feature>
<keyword evidence="3" id="KW-1185">Reference proteome</keyword>
<evidence type="ECO:0000313" key="2">
    <source>
        <dbReference type="EMBL" id="MBO9152991.1"/>
    </source>
</evidence>
<dbReference type="PANTHER" id="PTHR40606:SF1">
    <property type="entry name" value="UPF0339 PROTEIN YEGP"/>
    <property type="match status" value="1"/>
</dbReference>
<proteinExistence type="predicted"/>
<reference evidence="3" key="1">
    <citation type="submission" date="2021-03" db="EMBL/GenBank/DDBJ databases">
        <title>Assistant Professor.</title>
        <authorList>
            <person name="Huq M.A."/>
        </authorList>
    </citation>
    <scope>NUCLEOTIDE SEQUENCE [LARGE SCALE GENOMIC DNA]</scope>
    <source>
        <strain evidence="3">MAH-28</strain>
    </source>
</reference>
<feature type="domain" description="DUF1508" evidence="1">
    <location>
        <begin position="11"/>
        <end position="56"/>
    </location>
</feature>